<dbReference type="InterPro" id="IPR027417">
    <property type="entry name" value="P-loop_NTPase"/>
</dbReference>
<sequence>MEVARAAPIVSGGQPHKNSMLPNIKRSKGHVGTGIGLFAVENDPIAPLPLLHPNMATRNGKEFWAGFKVLCLLLMFFACGRSLGEDQTMNVSCGGVLTLSFNATDTNDVFLVKWVPGKTTTLLHLLHWDAWPAGRPDPPTDIEIHRVRLYSFEVSCTAGNRCDLAQTLCLKHLGKNRSISCREDVDQGEEVQFHVAGLNHSTQYQLCVYAVNQLGSSGCGQDSVVMVTTEAIGQFYADLRLLNVPFVSSDHNDQRNRELVNRINKTLSDLLQPSHPDLTVEVTKMREGSVIVTVLFKGVQKEMDTIKGTLKKAVTGGDLAHIGVDRHYFYTFDQRGADTSTAVWISILVAVVIIVTTTAVSLLAYCKSKKRAKEVTNVPESTPYLESEDFKKLSEKMSGSSICIVHGQLGIGKSQAVMKFVEQFQAKTKSYVSWFIGHTDFSDSITNKETGLSEETVSEKLLELVEELKDSGRPVDIKEGEKDVAKICKALKASKTKCLLVFDDVQDMSVIPRQFLAPWPEMTVLITTMDETLATGSNFPEIPRLKMNGFSPSDVESFLTLGDNDSVFTKTNKALLKELANQFANLPLGLSLAKSHILDSNTSVREYLHHLEQHKTAMGRENQHLSEPERNIFAAVQLLLIHRMDEVPRQVLQIMAFLMPNNVPTAILKEAYWHFSSGRELNIDEFIKAVRKLSLIQVTEDKKTEMRMLTIHQLTQRAVFDMLKKEKQLEEKMIHALVKAFLVLFIKDTREIRVGAFVSNLLPHLLSLLRHPYLSIEKVLSKDDSKHPQLTALIRLYEVLCYLYCQQRRPDQAKSAAEKAKMLCKHLCKDLPSHDITNVYGMLKNMGLEQFQEDIYGKTVTRQVITSSNIDVLKLKVPKDVTDTLALMAKSFQALNEELYSSLIRHGVALNSDKIKASYLIELVVSVYYTSGRILFYLQGDRRREYFATARSDLYFSHNLSKKFASDTQIHLLNEMLSNRAGILYLLKEMSDNPQDQKNGLLKVIAGYNELMKDSNDYFEYGILKKVQQDKFHAMFCYRSTVDSYKRLAKLASSSEERRKFIQDHDTNAEKMIEYAEKQGTKDQHGRVIDGLELLPEVYNMRAQFIIDMYAAGFKDDLPECDRLESAAKWANHALGIGSCKPLHKAKAYLLLASAFVFAYEHKEALSSEHEEDSKEGREVEVVDDREQLIPKSVSDNSDVLTQADGYLKKSIDIYKDNPNETSDIGKANSLVEKIQKYEEEKEAAKQAQVRPRGAPGKPTHETVVTMPIGSLNRQGKHGDLEENQEIEMDIM</sequence>
<keyword evidence="2" id="KW-0472">Membrane</keyword>
<dbReference type="InterPro" id="IPR002182">
    <property type="entry name" value="NB-ARC"/>
</dbReference>
<name>C3ZSR5_BRAFL</name>
<dbReference type="Pfam" id="PF00931">
    <property type="entry name" value="NB-ARC"/>
    <property type="match status" value="1"/>
</dbReference>
<accession>C3ZSR5</accession>
<keyword evidence="2" id="KW-0812">Transmembrane</keyword>
<dbReference type="PANTHER" id="PTHR22845:SF5">
    <property type="entry name" value="APOPTOTIC PROTEASE-ACTIVATING FACTOR 1"/>
    <property type="match status" value="1"/>
</dbReference>
<dbReference type="Gene3D" id="2.60.40.10">
    <property type="entry name" value="Immunoglobulins"/>
    <property type="match status" value="1"/>
</dbReference>
<dbReference type="SMART" id="SM00060">
    <property type="entry name" value="FN3"/>
    <property type="match status" value="1"/>
</dbReference>
<dbReference type="GO" id="GO:0043531">
    <property type="term" value="F:ADP binding"/>
    <property type="evidence" value="ECO:0007669"/>
    <property type="project" value="InterPro"/>
</dbReference>
<dbReference type="Gene3D" id="3.40.50.300">
    <property type="entry name" value="P-loop containing nucleotide triphosphate hydrolases"/>
    <property type="match status" value="1"/>
</dbReference>
<feature type="compositionally biased region" description="Acidic residues" evidence="1">
    <location>
        <begin position="1282"/>
        <end position="1292"/>
    </location>
</feature>
<feature type="transmembrane region" description="Helical" evidence="2">
    <location>
        <begin position="342"/>
        <end position="365"/>
    </location>
</feature>
<dbReference type="InParanoid" id="C3ZSR5"/>
<organism>
    <name type="scientific">Branchiostoma floridae</name>
    <name type="common">Florida lancelet</name>
    <name type="synonym">Amphioxus</name>
    <dbReference type="NCBI Taxonomy" id="7739"/>
    <lineage>
        <taxon>Eukaryota</taxon>
        <taxon>Metazoa</taxon>
        <taxon>Chordata</taxon>
        <taxon>Cephalochordata</taxon>
        <taxon>Leptocardii</taxon>
        <taxon>Amphioxiformes</taxon>
        <taxon>Branchiostomatidae</taxon>
        <taxon>Branchiostoma</taxon>
    </lineage>
</organism>
<dbReference type="InterPro" id="IPR036116">
    <property type="entry name" value="FN3_sf"/>
</dbReference>
<evidence type="ECO:0000259" key="3">
    <source>
        <dbReference type="PROSITE" id="PS50853"/>
    </source>
</evidence>
<dbReference type="GO" id="GO:0006915">
    <property type="term" value="P:apoptotic process"/>
    <property type="evidence" value="ECO:0007669"/>
    <property type="project" value="UniProtKB-ARBA"/>
</dbReference>
<gene>
    <name evidence="4" type="ORF">BRAFLDRAFT_63405</name>
</gene>
<protein>
    <recommendedName>
        <fullName evidence="3">Fibronectin type-III domain-containing protein</fullName>
    </recommendedName>
</protein>
<evidence type="ECO:0000313" key="4">
    <source>
        <dbReference type="EMBL" id="EEN44467.1"/>
    </source>
</evidence>
<dbReference type="GO" id="GO:0005829">
    <property type="term" value="C:cytosol"/>
    <property type="evidence" value="ECO:0007669"/>
    <property type="project" value="UniProtKB-ARBA"/>
</dbReference>
<dbReference type="SUPFAM" id="SSF49265">
    <property type="entry name" value="Fibronectin type III"/>
    <property type="match status" value="1"/>
</dbReference>
<evidence type="ECO:0000256" key="2">
    <source>
        <dbReference type="SAM" id="Phobius"/>
    </source>
</evidence>
<feature type="domain" description="Fibronectin type-III" evidence="3">
    <location>
        <begin position="138"/>
        <end position="231"/>
    </location>
</feature>
<feature type="region of interest" description="Disordered" evidence="1">
    <location>
        <begin position="1271"/>
        <end position="1292"/>
    </location>
</feature>
<dbReference type="EMBL" id="GG666674">
    <property type="protein sequence ID" value="EEN44467.1"/>
    <property type="molecule type" value="Genomic_DNA"/>
</dbReference>
<dbReference type="PANTHER" id="PTHR22845">
    <property type="entry name" value="APOPTOTIC PROTEASE-ACTIVATING FACTOR 1"/>
    <property type="match status" value="1"/>
</dbReference>
<dbReference type="InterPro" id="IPR003961">
    <property type="entry name" value="FN3_dom"/>
</dbReference>
<dbReference type="InterPro" id="IPR013783">
    <property type="entry name" value="Ig-like_fold"/>
</dbReference>
<dbReference type="SUPFAM" id="SSF52540">
    <property type="entry name" value="P-loop containing nucleoside triphosphate hydrolases"/>
    <property type="match status" value="1"/>
</dbReference>
<keyword evidence="2" id="KW-1133">Transmembrane helix</keyword>
<proteinExistence type="predicted"/>
<dbReference type="PROSITE" id="PS50853">
    <property type="entry name" value="FN3"/>
    <property type="match status" value="1"/>
</dbReference>
<feature type="region of interest" description="Disordered" evidence="1">
    <location>
        <begin position="1"/>
        <end position="26"/>
    </location>
</feature>
<reference evidence="4" key="1">
    <citation type="journal article" date="2008" name="Nature">
        <title>The amphioxus genome and the evolution of the chordate karyotype.</title>
        <authorList>
            <consortium name="US DOE Joint Genome Institute (JGI-PGF)"/>
            <person name="Putnam N.H."/>
            <person name="Butts T."/>
            <person name="Ferrier D.E.K."/>
            <person name="Furlong R.F."/>
            <person name="Hellsten U."/>
            <person name="Kawashima T."/>
            <person name="Robinson-Rechavi M."/>
            <person name="Shoguchi E."/>
            <person name="Terry A."/>
            <person name="Yu J.-K."/>
            <person name="Benito-Gutierrez E.L."/>
            <person name="Dubchak I."/>
            <person name="Garcia-Fernandez J."/>
            <person name="Gibson-Brown J.J."/>
            <person name="Grigoriev I.V."/>
            <person name="Horton A.C."/>
            <person name="de Jong P.J."/>
            <person name="Jurka J."/>
            <person name="Kapitonov V.V."/>
            <person name="Kohara Y."/>
            <person name="Kuroki Y."/>
            <person name="Lindquist E."/>
            <person name="Lucas S."/>
            <person name="Osoegawa K."/>
            <person name="Pennacchio L.A."/>
            <person name="Salamov A.A."/>
            <person name="Satou Y."/>
            <person name="Sauka-Spengler T."/>
            <person name="Schmutz J."/>
            <person name="Shin-I T."/>
            <person name="Toyoda A."/>
            <person name="Bronner-Fraser M."/>
            <person name="Fujiyama A."/>
            <person name="Holland L.Z."/>
            <person name="Holland P.W.H."/>
            <person name="Satoh N."/>
            <person name="Rokhsar D.S."/>
        </authorList>
    </citation>
    <scope>NUCLEOTIDE SEQUENCE [LARGE SCALE GENOMIC DNA]</scope>
    <source>
        <strain evidence="4">S238N-H82</strain>
        <tissue evidence="4">Testes</tissue>
    </source>
</reference>
<evidence type="ECO:0000256" key="1">
    <source>
        <dbReference type="SAM" id="MobiDB-lite"/>
    </source>
</evidence>
<feature type="region of interest" description="Disordered" evidence="1">
    <location>
        <begin position="1244"/>
        <end position="1263"/>
    </location>
</feature>
<dbReference type="CDD" id="cd00063">
    <property type="entry name" value="FN3"/>
    <property type="match status" value="1"/>
</dbReference>